<evidence type="ECO:0000313" key="1">
    <source>
        <dbReference type="EMBL" id="KAI8042184.1"/>
    </source>
</evidence>
<protein>
    <submittedName>
        <fullName evidence="1">Uncharacterized protein</fullName>
    </submittedName>
</protein>
<dbReference type="AlphaFoldDB" id="A0A9Q0BSH9"/>
<comment type="caution">
    <text evidence="1">The sequence shown here is derived from an EMBL/GenBank/DDBJ whole genome shotgun (WGS) entry which is preliminary data.</text>
</comment>
<reference evidence="1" key="1">
    <citation type="journal article" date="2023" name="Genome Biol. Evol.">
        <title>Long-read-based Genome Assembly of Drosophila gunungcola Reveals Fewer Chemosensory Genes in Flower-breeding Species.</title>
        <authorList>
            <person name="Negi A."/>
            <person name="Liao B.Y."/>
            <person name="Yeh S.D."/>
        </authorList>
    </citation>
    <scope>NUCLEOTIDE SEQUENCE</scope>
    <source>
        <strain evidence="1">Sukarami</strain>
    </source>
</reference>
<accession>A0A9Q0BSH9</accession>
<gene>
    <name evidence="1" type="ORF">M5D96_003486</name>
</gene>
<feature type="non-terminal residue" evidence="1">
    <location>
        <position position="1"/>
    </location>
</feature>
<dbReference type="EMBL" id="JAMKOV010000002">
    <property type="protein sequence ID" value="KAI8042184.1"/>
    <property type="molecule type" value="Genomic_DNA"/>
</dbReference>
<dbReference type="Proteomes" id="UP001059596">
    <property type="component" value="Unassembled WGS sequence"/>
</dbReference>
<sequence>LGVFNKIPYNITIIRQCKYKKYPKFDKLLPFCNGQQSEGIARRVHVIDDIISRSLESQAVPVMKKPSSRISFRSLSHIIMMLNKTFKKASSSENQLLYVQPEDIDYRRYPEAIKYYQWVVGIQAKRIKTLEHDLRTLVNLARETQKMLADIAAEKRVTEERGHGEPAI</sequence>
<organism evidence="1 2">
    <name type="scientific">Drosophila gunungcola</name>
    <name type="common">fruit fly</name>
    <dbReference type="NCBI Taxonomy" id="103775"/>
    <lineage>
        <taxon>Eukaryota</taxon>
        <taxon>Metazoa</taxon>
        <taxon>Ecdysozoa</taxon>
        <taxon>Arthropoda</taxon>
        <taxon>Hexapoda</taxon>
        <taxon>Insecta</taxon>
        <taxon>Pterygota</taxon>
        <taxon>Neoptera</taxon>
        <taxon>Endopterygota</taxon>
        <taxon>Diptera</taxon>
        <taxon>Brachycera</taxon>
        <taxon>Muscomorpha</taxon>
        <taxon>Ephydroidea</taxon>
        <taxon>Drosophilidae</taxon>
        <taxon>Drosophila</taxon>
        <taxon>Sophophora</taxon>
    </lineage>
</organism>
<name>A0A9Q0BSH9_9MUSC</name>
<evidence type="ECO:0000313" key="2">
    <source>
        <dbReference type="Proteomes" id="UP001059596"/>
    </source>
</evidence>
<proteinExistence type="predicted"/>
<keyword evidence="2" id="KW-1185">Reference proteome</keyword>